<accession>A0A8H3FCW6</accession>
<dbReference type="InterPro" id="IPR024079">
    <property type="entry name" value="MetalloPept_cat_dom_sf"/>
</dbReference>
<keyword evidence="3" id="KW-1185">Reference proteome</keyword>
<comment type="caution">
    <text evidence="2">The sequence shown here is derived from an EMBL/GenBank/DDBJ whole genome shotgun (WGS) entry which is preliminary data.</text>
</comment>
<dbReference type="SUPFAM" id="SSF55486">
    <property type="entry name" value="Metalloproteases ('zincins'), catalytic domain"/>
    <property type="match status" value="1"/>
</dbReference>
<name>A0A8H3FCW6_9LECA</name>
<feature type="signal peptide" evidence="1">
    <location>
        <begin position="1"/>
        <end position="22"/>
    </location>
</feature>
<dbReference type="EMBL" id="CAJPDS010000032">
    <property type="protein sequence ID" value="CAF9922962.1"/>
    <property type="molecule type" value="Genomic_DNA"/>
</dbReference>
<dbReference type="Proteomes" id="UP000664521">
    <property type="component" value="Unassembled WGS sequence"/>
</dbReference>
<gene>
    <name evidence="2" type="ORF">HETSPECPRED_005203</name>
</gene>
<evidence type="ECO:0000256" key="1">
    <source>
        <dbReference type="SAM" id="SignalP"/>
    </source>
</evidence>
<feature type="chain" id="PRO_5034552656" description="Lysine-specific metallo-endopeptidase domain-containing protein" evidence="1">
    <location>
        <begin position="23"/>
        <end position="280"/>
    </location>
</feature>
<evidence type="ECO:0000313" key="3">
    <source>
        <dbReference type="Proteomes" id="UP000664521"/>
    </source>
</evidence>
<reference evidence="2" key="1">
    <citation type="submission" date="2021-03" db="EMBL/GenBank/DDBJ databases">
        <authorList>
            <person name="Tagirdzhanova G."/>
        </authorList>
    </citation>
    <scope>NUCLEOTIDE SEQUENCE</scope>
</reference>
<dbReference type="GO" id="GO:0008237">
    <property type="term" value="F:metallopeptidase activity"/>
    <property type="evidence" value="ECO:0007669"/>
    <property type="project" value="InterPro"/>
</dbReference>
<organism evidence="2 3">
    <name type="scientific">Heterodermia speciosa</name>
    <dbReference type="NCBI Taxonomy" id="116794"/>
    <lineage>
        <taxon>Eukaryota</taxon>
        <taxon>Fungi</taxon>
        <taxon>Dikarya</taxon>
        <taxon>Ascomycota</taxon>
        <taxon>Pezizomycotina</taxon>
        <taxon>Lecanoromycetes</taxon>
        <taxon>OSLEUM clade</taxon>
        <taxon>Lecanoromycetidae</taxon>
        <taxon>Caliciales</taxon>
        <taxon>Physciaceae</taxon>
        <taxon>Heterodermia</taxon>
    </lineage>
</organism>
<proteinExistence type="predicted"/>
<dbReference type="OrthoDB" id="5315472at2759"/>
<evidence type="ECO:0000313" key="2">
    <source>
        <dbReference type="EMBL" id="CAF9922962.1"/>
    </source>
</evidence>
<evidence type="ECO:0008006" key="4">
    <source>
        <dbReference type="Google" id="ProtNLM"/>
    </source>
</evidence>
<dbReference type="Gene3D" id="3.40.390.10">
    <property type="entry name" value="Collagenase (Catalytic Domain)"/>
    <property type="match status" value="1"/>
</dbReference>
<protein>
    <recommendedName>
        <fullName evidence="4">Lysine-specific metallo-endopeptidase domain-containing protein</fullName>
    </recommendedName>
</protein>
<dbReference type="AlphaFoldDB" id="A0A8H3FCW6"/>
<sequence length="280" mass="31247">MTWNRVITFQILAILISASVKADFIPEFQNDRAQSGNYVMYLCGSGRPNSPASMLQEVLPYMWRNLQDVLADVKLGTASQRGYRSFFKTDENKQYVQAIFQAIAEGQLLQRHSGKNTDSVLNPTFICAIPGIEGSATTKWFNDFCVDDADFARTHHTAALYEPGTNFVVLCPPMWNLPTGLTADSCPDVIGRRSRRRFSPNSDGLMRSQFAGVLHELVHLYNPFEEEGFKETYTIQDLVDLNATDSLQNPQNYVAYAAGIQAGCDLFPLSPTATEDGLKH</sequence>
<keyword evidence="1" id="KW-0732">Signal</keyword>